<dbReference type="GO" id="GO:0009425">
    <property type="term" value="C:bacterial-type flagellum basal body"/>
    <property type="evidence" value="ECO:0007669"/>
    <property type="project" value="UniProtKB-SubCell"/>
</dbReference>
<keyword evidence="11" id="KW-1185">Reference proteome</keyword>
<evidence type="ECO:0000256" key="4">
    <source>
        <dbReference type="ARBA" id="ARBA00022475"/>
    </source>
</evidence>
<keyword evidence="10" id="KW-0969">Cilium</keyword>
<evidence type="ECO:0000256" key="2">
    <source>
        <dbReference type="ARBA" id="ARBA00006156"/>
    </source>
</evidence>
<evidence type="ECO:0000256" key="8">
    <source>
        <dbReference type="ARBA" id="ARBA00023143"/>
    </source>
</evidence>
<keyword evidence="10" id="KW-0966">Cell projection</keyword>
<evidence type="ECO:0000256" key="7">
    <source>
        <dbReference type="ARBA" id="ARBA00023136"/>
    </source>
</evidence>
<evidence type="ECO:0000313" key="11">
    <source>
        <dbReference type="Proteomes" id="UP000317544"/>
    </source>
</evidence>
<keyword evidence="7 9" id="KW-0472">Membrane</keyword>
<dbReference type="EMBL" id="AP019379">
    <property type="protein sequence ID" value="BBI01084.1"/>
    <property type="molecule type" value="Genomic_DNA"/>
</dbReference>
<dbReference type="GO" id="GO:0005886">
    <property type="term" value="C:plasma membrane"/>
    <property type="evidence" value="ECO:0007669"/>
    <property type="project" value="UniProtKB-SubCell"/>
</dbReference>
<dbReference type="GO" id="GO:0044780">
    <property type="term" value="P:bacterial-type flagellum assembly"/>
    <property type="evidence" value="ECO:0007669"/>
    <property type="project" value="InterPro"/>
</dbReference>
<dbReference type="PRINTS" id="PR00952">
    <property type="entry name" value="TYPE3IMQPROT"/>
</dbReference>
<keyword evidence="6 9" id="KW-1133">Transmembrane helix</keyword>
<evidence type="ECO:0000256" key="9">
    <source>
        <dbReference type="RuleBase" id="RU364090"/>
    </source>
</evidence>
<dbReference type="PIRSF" id="PIRSF004669">
    <property type="entry name" value="FliQ"/>
    <property type="match status" value="1"/>
</dbReference>
<feature type="transmembrane region" description="Helical" evidence="9">
    <location>
        <begin position="58"/>
        <end position="77"/>
    </location>
</feature>
<evidence type="ECO:0000256" key="3">
    <source>
        <dbReference type="ARBA" id="ARBA00021718"/>
    </source>
</evidence>
<dbReference type="PANTHER" id="PTHR34040:SF2">
    <property type="entry name" value="FLAGELLAR BIOSYNTHETIC PROTEIN FLIQ"/>
    <property type="match status" value="1"/>
</dbReference>
<keyword evidence="4 9" id="KW-1003">Cell membrane</keyword>
<evidence type="ECO:0000256" key="6">
    <source>
        <dbReference type="ARBA" id="ARBA00022989"/>
    </source>
</evidence>
<keyword evidence="5 9" id="KW-0812">Transmembrane</keyword>
<dbReference type="OrthoDB" id="9806440at2"/>
<dbReference type="GO" id="GO:0009306">
    <property type="term" value="P:protein secretion"/>
    <property type="evidence" value="ECO:0007669"/>
    <property type="project" value="InterPro"/>
</dbReference>
<sequence>MNLQLIETMFYEAMKIALMISGPLLITILFVGLIISFFQAATQINEQTLSFIPKVMSVIGVLLILGSWMLNMLLHYIHNLFINIPLMIN</sequence>
<keyword evidence="8 9" id="KW-0975">Bacterial flagellum</keyword>
<dbReference type="InterPro" id="IPR002191">
    <property type="entry name" value="Bac_export_3"/>
</dbReference>
<dbReference type="PANTHER" id="PTHR34040">
    <property type="entry name" value="FLAGELLAR BIOSYNTHETIC PROTEIN FLIQ"/>
    <property type="match status" value="1"/>
</dbReference>
<evidence type="ECO:0000313" key="10">
    <source>
        <dbReference type="EMBL" id="BBI01084.1"/>
    </source>
</evidence>
<comment type="subcellular location">
    <subcellularLocation>
        <location evidence="1 9">Cell membrane</location>
        <topology evidence="1">Multi-pass membrane protein</topology>
    </subcellularLocation>
    <subcellularLocation>
        <location evidence="9">Bacterial flagellum basal body</location>
    </subcellularLocation>
</comment>
<gene>
    <name evidence="9 10" type="primary">fliQ</name>
    <name evidence="10" type="ORF">BUCNMO_065</name>
</gene>
<comment type="function">
    <text evidence="9">Role in flagellar biosynthesis.</text>
</comment>
<organism evidence="10 11">
    <name type="scientific">Buchnera aphidicola</name>
    <name type="common">Nipponaphis monzeni</name>
    <dbReference type="NCBI Taxonomy" id="2495405"/>
    <lineage>
        <taxon>Bacteria</taxon>
        <taxon>Pseudomonadati</taxon>
        <taxon>Pseudomonadota</taxon>
        <taxon>Gammaproteobacteria</taxon>
        <taxon>Enterobacterales</taxon>
        <taxon>Erwiniaceae</taxon>
        <taxon>Buchnera</taxon>
    </lineage>
</organism>
<dbReference type="AlphaFoldDB" id="A0A455T9T1"/>
<protein>
    <recommendedName>
        <fullName evidence="3 9">Flagellar biosynthetic protein FliQ</fullName>
    </recommendedName>
</protein>
<dbReference type="RefSeq" id="WP_158344564.1">
    <property type="nucleotide sequence ID" value="NZ_AP019379.1"/>
</dbReference>
<evidence type="ECO:0000256" key="1">
    <source>
        <dbReference type="ARBA" id="ARBA00004651"/>
    </source>
</evidence>
<name>A0A455T9T1_9GAMM</name>
<dbReference type="InterPro" id="IPR006305">
    <property type="entry name" value="FliQ"/>
</dbReference>
<keyword evidence="10" id="KW-0282">Flagellum</keyword>
<evidence type="ECO:0000256" key="5">
    <source>
        <dbReference type="ARBA" id="ARBA00022692"/>
    </source>
</evidence>
<comment type="similarity">
    <text evidence="2 9">Belongs to the FliQ/MopD/SpaQ family.</text>
</comment>
<dbReference type="Proteomes" id="UP000317544">
    <property type="component" value="Chromosome"/>
</dbReference>
<proteinExistence type="inferred from homology"/>
<accession>A0A455T9T1</accession>
<dbReference type="Pfam" id="PF01313">
    <property type="entry name" value="Bac_export_3"/>
    <property type="match status" value="1"/>
</dbReference>
<reference evidence="10 11" key="1">
    <citation type="journal article" date="2019" name="Proc. Natl. Acad. Sci. U.S.A.">
        <title>Exaggeration and cooption of innate immunity for social defense.</title>
        <authorList>
            <person name="Kutsukake M."/>
            <person name="Moriyama M."/>
            <person name="Shigenobu S."/>
            <person name="Meng X.-Y."/>
            <person name="Nikoh N."/>
            <person name="Noda C."/>
            <person name="Kobayashi S."/>
            <person name="Fukatsu T."/>
        </authorList>
    </citation>
    <scope>NUCLEOTIDE SEQUENCE [LARGE SCALE GENOMIC DNA]</scope>
    <source>
        <strain evidence="10 11">Nmo</strain>
    </source>
</reference>
<feature type="transmembrane region" description="Helical" evidence="9">
    <location>
        <begin position="16"/>
        <end position="38"/>
    </location>
</feature>
<dbReference type="NCBIfam" id="TIGR01402">
    <property type="entry name" value="fliQ"/>
    <property type="match status" value="1"/>
</dbReference>